<dbReference type="InterPro" id="IPR008811">
    <property type="entry name" value="Glycosyl_hydrolases_36"/>
</dbReference>
<comment type="catalytic activity">
    <reaction evidence="1">
        <text>Hydrolysis of terminal, non-reducing alpha-D-galactose residues in alpha-D-galactosides, including galactose oligosaccharides, galactomannans and galactolipids.</text>
        <dbReference type="EC" id="3.2.1.22"/>
    </reaction>
</comment>
<protein>
    <submittedName>
        <fullName evidence="5">Uncharacterized protein</fullName>
    </submittedName>
</protein>
<evidence type="ECO:0000256" key="2">
    <source>
        <dbReference type="ARBA" id="ARBA00007240"/>
    </source>
</evidence>
<dbReference type="STRING" id="1220924.W2S7K9"/>
<dbReference type="PANTHER" id="PTHR31268">
    <property type="match status" value="1"/>
</dbReference>
<organism evidence="5 6">
    <name type="scientific">Cyphellophora europaea (strain CBS 101466)</name>
    <name type="common">Phialophora europaea</name>
    <dbReference type="NCBI Taxonomy" id="1220924"/>
    <lineage>
        <taxon>Eukaryota</taxon>
        <taxon>Fungi</taxon>
        <taxon>Dikarya</taxon>
        <taxon>Ascomycota</taxon>
        <taxon>Pezizomycotina</taxon>
        <taxon>Eurotiomycetes</taxon>
        <taxon>Chaetothyriomycetidae</taxon>
        <taxon>Chaetothyriales</taxon>
        <taxon>Cyphellophoraceae</taxon>
        <taxon>Cyphellophora</taxon>
    </lineage>
</organism>
<name>W2S7K9_CYPE1</name>
<dbReference type="InParanoid" id="W2S7K9"/>
<proteinExistence type="inferred from homology"/>
<evidence type="ECO:0000256" key="1">
    <source>
        <dbReference type="ARBA" id="ARBA00001255"/>
    </source>
</evidence>
<reference evidence="5 6" key="1">
    <citation type="submission" date="2013-03" db="EMBL/GenBank/DDBJ databases">
        <title>The Genome Sequence of Phialophora europaea CBS 101466.</title>
        <authorList>
            <consortium name="The Broad Institute Genomics Platform"/>
            <person name="Cuomo C."/>
            <person name="de Hoog S."/>
            <person name="Gorbushina A."/>
            <person name="Walker B."/>
            <person name="Young S.K."/>
            <person name="Zeng Q."/>
            <person name="Gargeya S."/>
            <person name="Fitzgerald M."/>
            <person name="Haas B."/>
            <person name="Abouelleil A."/>
            <person name="Allen A.W."/>
            <person name="Alvarado L."/>
            <person name="Arachchi H.M."/>
            <person name="Berlin A.M."/>
            <person name="Chapman S.B."/>
            <person name="Gainer-Dewar J."/>
            <person name="Goldberg J."/>
            <person name="Griggs A."/>
            <person name="Gujja S."/>
            <person name="Hansen M."/>
            <person name="Howarth C."/>
            <person name="Imamovic A."/>
            <person name="Ireland A."/>
            <person name="Larimer J."/>
            <person name="McCowan C."/>
            <person name="Murphy C."/>
            <person name="Pearson M."/>
            <person name="Poon T.W."/>
            <person name="Priest M."/>
            <person name="Roberts A."/>
            <person name="Saif S."/>
            <person name="Shea T."/>
            <person name="Sisk P."/>
            <person name="Sykes S."/>
            <person name="Wortman J."/>
            <person name="Nusbaum C."/>
            <person name="Birren B."/>
        </authorList>
    </citation>
    <scope>NUCLEOTIDE SEQUENCE [LARGE SCALE GENOMIC DNA]</scope>
    <source>
        <strain evidence="5 6">CBS 101466</strain>
    </source>
</reference>
<dbReference type="Pfam" id="PF05691">
    <property type="entry name" value="Raffinose_syn"/>
    <property type="match status" value="1"/>
</dbReference>
<dbReference type="GO" id="GO:0047274">
    <property type="term" value="F:galactinol-sucrose galactosyltransferase activity"/>
    <property type="evidence" value="ECO:0007669"/>
    <property type="project" value="UniProtKB-EC"/>
</dbReference>
<dbReference type="EMBL" id="KB822714">
    <property type="protein sequence ID" value="ETN44696.1"/>
    <property type="molecule type" value="Genomic_DNA"/>
</dbReference>
<comment type="similarity">
    <text evidence="2">Belongs to the glycosyl hydrolases 36 family.</text>
</comment>
<dbReference type="OrthoDB" id="4664297at2759"/>
<comment type="catalytic activity">
    <reaction evidence="4">
        <text>alpha-D-galactosyl-(1-&gt;3)-1D-myo-inositol + sucrose = raffinose + myo-inositol</text>
        <dbReference type="Rhea" id="RHEA:20161"/>
        <dbReference type="ChEBI" id="CHEBI:16634"/>
        <dbReference type="ChEBI" id="CHEBI:17268"/>
        <dbReference type="ChEBI" id="CHEBI:17505"/>
        <dbReference type="ChEBI" id="CHEBI:17992"/>
        <dbReference type="EC" id="2.4.1.82"/>
    </reaction>
</comment>
<dbReference type="InterPro" id="IPR013785">
    <property type="entry name" value="Aldolase_TIM"/>
</dbReference>
<evidence type="ECO:0000313" key="5">
    <source>
        <dbReference type="EMBL" id="ETN44696.1"/>
    </source>
</evidence>
<dbReference type="AlphaFoldDB" id="W2S7K9"/>
<dbReference type="GO" id="GO:0004557">
    <property type="term" value="F:alpha-galactosidase activity"/>
    <property type="evidence" value="ECO:0007669"/>
    <property type="project" value="UniProtKB-EC"/>
</dbReference>
<keyword evidence="6" id="KW-1185">Reference proteome</keyword>
<sequence>MSLYASVTTYPPLSQLTVIPTPSPSAASPLAFTALLSTHRDRPNYPFIVHLHYTPTSAPTAPPSQWPYTTLTESAADSDRDVILAFVRTEAEANAERRRVYRGVLPPTSGAEGVSKGQGGNEAAGGRRLKFALRYKIDQYAGWRWAESYGGVSVGEVLFSSSLPQNVEEEQHVRTLLGVTDGWTITSCDSAAPATNASIFEVTSDTEHIPKVPDGTPAFGSELAGKVLGKVRGQVRYMGLVRLEPYWLGVQHSASQGGEEGFFDMSMDGLLVCWLLEDGRVLGVLAWAGEGVYEVIRAGNGGEVVVAARNDTTEEKGWGVLVGVGNDLEGVVAGVMAEAKRRAVDGEEMKRLLSRVEEVGRREEWAGEDWFDGLAYCTWNGLDMHRCDEKAVLEGLAKLDSEGVKIETFLLDDCWQSLGDHKIGSDGNEWAGWDKFEPNDNFPRGLKPLIDEIRSKHQNIKSFGIWHALFGYWGCINPNGDIASNYKTRQIRTKVIGNISRTAVIVDPSDIDRFYDDLYAWLKGQGVDFVKTDVQHMLSMLEDAKDREEIPTAYQRAWTTAVCKHFQGKAISCMSQTPQTMLHSLLQDRTPKVMHRNSDDFYPDITDSNPWHIVVNAHNALLDRHLNVIPDWDMFQTSHPWSSYHAAARAISGGPILITDIPGRHDPELIAAMTAANPAGTLIALRPRPAAVTDPWRRYADGELCKIGTGVGGGKGAVGLLGVFNIVEGEVSELLSVDEFPDVEAQEVVVTSQRTGQVLGPLKRSGGALVGVAVAGRGWDILTAAPVLQGGGVSLAVMGLRGKMSGAAAVTRQAVSGSGDGAKVKLALKALGRLGLWVGKEGVVVKDVVVEGKKVKEEYVSSKKQHQGTVFEVDLLKYWEDHNLWSVAEELEVEVSIG</sequence>
<gene>
    <name evidence="5" type="ORF">HMPREF1541_10366</name>
</gene>
<evidence type="ECO:0000256" key="3">
    <source>
        <dbReference type="ARBA" id="ARBA00023277"/>
    </source>
</evidence>
<evidence type="ECO:0000256" key="4">
    <source>
        <dbReference type="ARBA" id="ARBA00049426"/>
    </source>
</evidence>
<accession>W2S7K9</accession>
<dbReference type="SUPFAM" id="SSF51445">
    <property type="entry name" value="(Trans)glycosidases"/>
    <property type="match status" value="1"/>
</dbReference>
<dbReference type="VEuPathDB" id="FungiDB:HMPREF1541_10366"/>
<keyword evidence="3" id="KW-0119">Carbohydrate metabolism</keyword>
<dbReference type="InterPro" id="IPR017853">
    <property type="entry name" value="GH"/>
</dbReference>
<evidence type="ECO:0000313" key="6">
    <source>
        <dbReference type="Proteomes" id="UP000030752"/>
    </source>
</evidence>
<dbReference type="GeneID" id="19977705"/>
<dbReference type="eggNOG" id="ENOG502QPVE">
    <property type="taxonomic scope" value="Eukaryota"/>
</dbReference>
<dbReference type="PANTHER" id="PTHR31268:SF32">
    <property type="entry name" value="GALACTINOL--SUCROSE GALACTOSYLTRANSFERASE 2-RELATED"/>
    <property type="match status" value="1"/>
</dbReference>
<dbReference type="Gene3D" id="3.20.20.70">
    <property type="entry name" value="Aldolase class I"/>
    <property type="match status" value="1"/>
</dbReference>
<dbReference type="HOGENOM" id="CLU_006630_0_0_1"/>
<dbReference type="Proteomes" id="UP000030752">
    <property type="component" value="Unassembled WGS sequence"/>
</dbReference>
<dbReference type="RefSeq" id="XP_008713259.1">
    <property type="nucleotide sequence ID" value="XM_008715037.1"/>
</dbReference>